<dbReference type="InterPro" id="IPR036291">
    <property type="entry name" value="NAD(P)-bd_dom_sf"/>
</dbReference>
<sequence>MKTVKLDFSGKIVLITGGSSGIGEELAKRFVELNAEKVIITARRLNELERVKSECKDPSKVIVMEMDLSKPEQCLQQIKDMKLVDRVDILVNNGGLSMRDEFKNIEFKTCTNLMNVNCMSSIALINGLLPKMISQKSGQIVNILSISAVFGNPVRTLYCASKFAVDGFSKSLRPELKQYGISVTCIYPGYVKTNISKNAATGSGEAFGKVDDNNAKALPVDKACDVMLRAIKLRRDEIYVASLFFYLTVKLSQLSSTLNRWICAIQFKKQMKILNKVKNN</sequence>
<dbReference type="InterPro" id="IPR002347">
    <property type="entry name" value="SDR_fam"/>
</dbReference>
<keyword evidence="6" id="KW-1185">Reference proteome</keyword>
<dbReference type="PROSITE" id="PS00061">
    <property type="entry name" value="ADH_SHORT"/>
    <property type="match status" value="1"/>
</dbReference>
<dbReference type="Proteomes" id="UP000039865">
    <property type="component" value="Unassembled WGS sequence"/>
</dbReference>
<reference evidence="5 6" key="1">
    <citation type="submission" date="2014-06" db="EMBL/GenBank/DDBJ databases">
        <authorList>
            <person name="Swart Estienne"/>
        </authorList>
    </citation>
    <scope>NUCLEOTIDE SEQUENCE [LARGE SCALE GENOMIC DNA]</scope>
    <source>
        <strain evidence="5 6">130c</strain>
    </source>
</reference>
<dbReference type="PRINTS" id="PR00081">
    <property type="entry name" value="GDHRDH"/>
</dbReference>
<evidence type="ECO:0000256" key="2">
    <source>
        <dbReference type="ARBA" id="ARBA00023002"/>
    </source>
</evidence>
<protein>
    <submittedName>
        <fullName evidence="5">Short-chain dehydrogenase</fullName>
    </submittedName>
</protein>
<evidence type="ECO:0000256" key="1">
    <source>
        <dbReference type="ARBA" id="ARBA00006484"/>
    </source>
</evidence>
<evidence type="ECO:0000256" key="4">
    <source>
        <dbReference type="RuleBase" id="RU000363"/>
    </source>
</evidence>
<dbReference type="InParanoid" id="A0A078A1G2"/>
<keyword evidence="2" id="KW-0560">Oxidoreductase</keyword>
<dbReference type="GO" id="GO:0016020">
    <property type="term" value="C:membrane"/>
    <property type="evidence" value="ECO:0007669"/>
    <property type="project" value="TreeGrafter"/>
</dbReference>
<dbReference type="PANTHER" id="PTHR44196:SF1">
    <property type="entry name" value="DEHYDROGENASE_REDUCTASE SDR FAMILY MEMBER 7B"/>
    <property type="match status" value="1"/>
</dbReference>
<dbReference type="PANTHER" id="PTHR44196">
    <property type="entry name" value="DEHYDROGENASE/REDUCTASE SDR FAMILY MEMBER 7B"/>
    <property type="match status" value="1"/>
</dbReference>
<dbReference type="AlphaFoldDB" id="A0A078A1G2"/>
<dbReference type="InterPro" id="IPR020904">
    <property type="entry name" value="Sc_DH/Rdtase_CS"/>
</dbReference>
<comment type="similarity">
    <text evidence="1 4">Belongs to the short-chain dehydrogenases/reductases (SDR) family.</text>
</comment>
<comment type="function">
    <text evidence="3">Putative oxidoreductase.</text>
</comment>
<dbReference type="PRINTS" id="PR00080">
    <property type="entry name" value="SDRFAMILY"/>
</dbReference>
<dbReference type="OrthoDB" id="1274115at2759"/>
<evidence type="ECO:0000313" key="5">
    <source>
        <dbReference type="EMBL" id="CDW76091.1"/>
    </source>
</evidence>
<dbReference type="Pfam" id="PF00106">
    <property type="entry name" value="adh_short"/>
    <property type="match status" value="1"/>
</dbReference>
<evidence type="ECO:0000256" key="3">
    <source>
        <dbReference type="ARBA" id="ARBA00037096"/>
    </source>
</evidence>
<dbReference type="GO" id="GO:0016491">
    <property type="term" value="F:oxidoreductase activity"/>
    <property type="evidence" value="ECO:0007669"/>
    <property type="project" value="UniProtKB-KW"/>
</dbReference>
<name>A0A078A1G2_STYLE</name>
<accession>A0A078A1G2</accession>
<dbReference type="SUPFAM" id="SSF51735">
    <property type="entry name" value="NAD(P)-binding Rossmann-fold domains"/>
    <property type="match status" value="1"/>
</dbReference>
<dbReference type="Gene3D" id="3.40.50.720">
    <property type="entry name" value="NAD(P)-binding Rossmann-like Domain"/>
    <property type="match status" value="1"/>
</dbReference>
<dbReference type="OMA" id="WISTHPV"/>
<dbReference type="EMBL" id="CCKQ01004941">
    <property type="protein sequence ID" value="CDW76091.1"/>
    <property type="molecule type" value="Genomic_DNA"/>
</dbReference>
<evidence type="ECO:0000313" key="6">
    <source>
        <dbReference type="Proteomes" id="UP000039865"/>
    </source>
</evidence>
<proteinExistence type="inferred from homology"/>
<organism evidence="5 6">
    <name type="scientific">Stylonychia lemnae</name>
    <name type="common">Ciliate</name>
    <dbReference type="NCBI Taxonomy" id="5949"/>
    <lineage>
        <taxon>Eukaryota</taxon>
        <taxon>Sar</taxon>
        <taxon>Alveolata</taxon>
        <taxon>Ciliophora</taxon>
        <taxon>Intramacronucleata</taxon>
        <taxon>Spirotrichea</taxon>
        <taxon>Stichotrichia</taxon>
        <taxon>Sporadotrichida</taxon>
        <taxon>Oxytrichidae</taxon>
        <taxon>Stylonychinae</taxon>
        <taxon>Stylonychia</taxon>
    </lineage>
</organism>
<gene>
    <name evidence="5" type="primary">Contig1602.g1743</name>
    <name evidence="5" type="ORF">STYLEM_5087</name>
</gene>